<accession>A0A928Z6K5</accession>
<dbReference type="Gene3D" id="1.10.150.720">
    <property type="entry name" value="Haloacid dehalogenase-like hydrolase"/>
    <property type="match status" value="1"/>
</dbReference>
<dbReference type="EMBL" id="JADEXQ010000151">
    <property type="protein sequence ID" value="MBE9033107.1"/>
    <property type="molecule type" value="Genomic_DNA"/>
</dbReference>
<dbReference type="CDD" id="cd16415">
    <property type="entry name" value="HAD_dREG-2_like"/>
    <property type="match status" value="1"/>
</dbReference>
<keyword evidence="2" id="KW-1185">Reference proteome</keyword>
<keyword evidence="1" id="KW-0378">Hydrolase</keyword>
<comment type="caution">
    <text evidence="1">The sequence shown here is derived from an EMBL/GenBank/DDBJ whole genome shotgun (WGS) entry which is preliminary data.</text>
</comment>
<dbReference type="PRINTS" id="PR00413">
    <property type="entry name" value="HADHALOGNASE"/>
</dbReference>
<dbReference type="PANTHER" id="PTHR46191:SF2">
    <property type="entry name" value="HALOACID DEHALOGENASE-LIKE HYDROLASE DOMAIN-CONTAINING PROTEIN 3"/>
    <property type="match status" value="1"/>
</dbReference>
<gene>
    <name evidence="1" type="ORF">IQ266_25550</name>
</gene>
<dbReference type="RefSeq" id="WP_264327917.1">
    <property type="nucleotide sequence ID" value="NZ_JADEXQ010000151.1"/>
</dbReference>
<evidence type="ECO:0000313" key="1">
    <source>
        <dbReference type="EMBL" id="MBE9033107.1"/>
    </source>
</evidence>
<dbReference type="InterPro" id="IPR006439">
    <property type="entry name" value="HAD-SF_hydro_IA"/>
</dbReference>
<dbReference type="SFLD" id="SFLDG01129">
    <property type="entry name" value="C1.5:_HAD__Beta-PGM__Phosphata"/>
    <property type="match status" value="1"/>
</dbReference>
<dbReference type="InterPro" id="IPR023214">
    <property type="entry name" value="HAD_sf"/>
</dbReference>
<dbReference type="Gene3D" id="3.40.50.1000">
    <property type="entry name" value="HAD superfamily/HAD-like"/>
    <property type="match status" value="1"/>
</dbReference>
<dbReference type="InterPro" id="IPR051828">
    <property type="entry name" value="HAD-like_hydrolase_domain"/>
</dbReference>
<reference evidence="1" key="1">
    <citation type="submission" date="2020-10" db="EMBL/GenBank/DDBJ databases">
        <authorList>
            <person name="Castelo-Branco R."/>
            <person name="Eusebio N."/>
            <person name="Adriana R."/>
            <person name="Vieira A."/>
            <person name="Brugerolle De Fraissinette N."/>
            <person name="Rezende De Castro R."/>
            <person name="Schneider M.P."/>
            <person name="Vasconcelos V."/>
            <person name="Leao P.N."/>
        </authorList>
    </citation>
    <scope>NUCLEOTIDE SEQUENCE</scope>
    <source>
        <strain evidence="1">LEGE 11480</strain>
    </source>
</reference>
<organism evidence="1 2">
    <name type="scientific">Romeriopsis navalis LEGE 11480</name>
    <dbReference type="NCBI Taxonomy" id="2777977"/>
    <lineage>
        <taxon>Bacteria</taxon>
        <taxon>Bacillati</taxon>
        <taxon>Cyanobacteriota</taxon>
        <taxon>Cyanophyceae</taxon>
        <taxon>Leptolyngbyales</taxon>
        <taxon>Leptolyngbyaceae</taxon>
        <taxon>Romeriopsis</taxon>
        <taxon>Romeriopsis navalis</taxon>
    </lineage>
</organism>
<protein>
    <submittedName>
        <fullName evidence="1">HAD family hydrolase</fullName>
    </submittedName>
</protein>
<dbReference type="PANTHER" id="PTHR46191">
    <property type="match status" value="1"/>
</dbReference>
<dbReference type="InterPro" id="IPR011949">
    <property type="entry name" value="HAD-SF_hydro_IA_REG-2-like"/>
</dbReference>
<name>A0A928Z6K5_9CYAN</name>
<dbReference type="AlphaFoldDB" id="A0A928Z6K5"/>
<dbReference type="SFLD" id="SFLDS00003">
    <property type="entry name" value="Haloacid_Dehalogenase"/>
    <property type="match status" value="1"/>
</dbReference>
<dbReference type="SUPFAM" id="SSF56784">
    <property type="entry name" value="HAD-like"/>
    <property type="match status" value="1"/>
</dbReference>
<dbReference type="Proteomes" id="UP000625316">
    <property type="component" value="Unassembled WGS sequence"/>
</dbReference>
<dbReference type="InterPro" id="IPR044924">
    <property type="entry name" value="HAD-SF_hydro_IA_REG-2-like_cap"/>
</dbReference>
<sequence>MESSRPQVIFFDAVGTLFGIKGSVGQIYAAIAQQYGVEVAPQTIDWAFGPAFRAAGNPAFPDVDPSELAAREYTWWRDVAIATFNQADVLPQFADFEAFFDTLFHHFATATPWDLYDDTISTLSQIRDAGITLGVISNFDSRLYKVLEALSLSDFFRSITISTEVGVAKPDVQIFQVALQQHNCVPSQAWHIGDSLEEDYRAATTAGLRGIWLQR</sequence>
<dbReference type="InterPro" id="IPR036412">
    <property type="entry name" value="HAD-like_sf"/>
</dbReference>
<dbReference type="GO" id="GO:0016787">
    <property type="term" value="F:hydrolase activity"/>
    <property type="evidence" value="ECO:0007669"/>
    <property type="project" value="UniProtKB-KW"/>
</dbReference>
<proteinExistence type="predicted"/>
<dbReference type="NCBIfam" id="TIGR02252">
    <property type="entry name" value="DREG-2"/>
    <property type="match status" value="1"/>
</dbReference>
<dbReference type="Pfam" id="PF00702">
    <property type="entry name" value="Hydrolase"/>
    <property type="match status" value="1"/>
</dbReference>
<dbReference type="NCBIfam" id="TIGR01549">
    <property type="entry name" value="HAD-SF-IA-v1"/>
    <property type="match status" value="1"/>
</dbReference>
<evidence type="ECO:0000313" key="2">
    <source>
        <dbReference type="Proteomes" id="UP000625316"/>
    </source>
</evidence>